<dbReference type="AlphaFoldDB" id="A0A498R671"/>
<evidence type="ECO:0000313" key="1">
    <source>
        <dbReference type="EMBL" id="VBB06360.1"/>
    </source>
</evidence>
<dbReference type="InterPro" id="IPR052913">
    <property type="entry name" value="Glycopeptide_resist_protein"/>
</dbReference>
<dbReference type="PROSITE" id="PS51257">
    <property type="entry name" value="PROKAR_LIPOPROTEIN"/>
    <property type="match status" value="1"/>
</dbReference>
<gene>
    <name evidence="1" type="ORF">LUCI_1591</name>
</gene>
<accession>A0A498R671</accession>
<dbReference type="EMBL" id="UPPP01000063">
    <property type="protein sequence ID" value="VBB06360.1"/>
    <property type="molecule type" value="Genomic_DNA"/>
</dbReference>
<dbReference type="PANTHER" id="PTHR35788">
    <property type="entry name" value="EXPORTED PROTEIN-RELATED"/>
    <property type="match status" value="1"/>
</dbReference>
<name>A0A498R671_9FIRM</name>
<dbReference type="InterPro" id="IPR007391">
    <property type="entry name" value="Vancomycin_resist_VanW"/>
</dbReference>
<dbReference type="Pfam" id="PF04294">
    <property type="entry name" value="VanW"/>
    <property type="match status" value="1"/>
</dbReference>
<sequence length="280" mass="30855">MKEKAAFLRHVILWLTVILVLTGTGCLRKPAPKPDMPRVAHGVMLDGLAVGNMTGQELTGLVTALESQENRSPVNARFDDLTGDILPGNTGRAINAGATVERVMAAAAGSLVQVQYRILWPEITENKLRQARLIGRYRSPLLDSTPARVQNILQTTRLVNNTVLPVENEFSFNRTTGEPTLARGFQKAAVFAADGQTVQEVGGGMCQVSSTLYCAVRQAGLPVTERHPHSRPVAYVPPGYDATTYTDKNFRFVNARRHPLIIRAWTDNRQVTVDLWELML</sequence>
<dbReference type="PANTHER" id="PTHR35788:SF1">
    <property type="entry name" value="EXPORTED PROTEIN"/>
    <property type="match status" value="1"/>
</dbReference>
<organism evidence="1 2">
    <name type="scientific">Lucifera butyrica</name>
    <dbReference type="NCBI Taxonomy" id="1351585"/>
    <lineage>
        <taxon>Bacteria</taxon>
        <taxon>Bacillati</taxon>
        <taxon>Bacillota</taxon>
        <taxon>Negativicutes</taxon>
        <taxon>Veillonellales</taxon>
        <taxon>Veillonellaceae</taxon>
        <taxon>Lucifera</taxon>
    </lineage>
</organism>
<reference evidence="1 2" key="1">
    <citation type="submission" date="2018-06" db="EMBL/GenBank/DDBJ databases">
        <authorList>
            <person name="Strepis N."/>
        </authorList>
    </citation>
    <scope>NUCLEOTIDE SEQUENCE [LARGE SCALE GENOMIC DNA]</scope>
    <source>
        <strain evidence="1">LUCI</strain>
    </source>
</reference>
<proteinExistence type="predicted"/>
<keyword evidence="2" id="KW-1185">Reference proteome</keyword>
<protein>
    <submittedName>
        <fullName evidence="1">Vancomycin resistance vanw</fullName>
    </submittedName>
</protein>
<evidence type="ECO:0000313" key="2">
    <source>
        <dbReference type="Proteomes" id="UP000277811"/>
    </source>
</evidence>
<dbReference type="RefSeq" id="WP_165865925.1">
    <property type="nucleotide sequence ID" value="NZ_UPPP01000063.1"/>
</dbReference>
<dbReference type="Proteomes" id="UP000277811">
    <property type="component" value="Unassembled WGS sequence"/>
</dbReference>